<gene>
    <name evidence="1" type="ordered locus">Sinac_6695</name>
</gene>
<dbReference type="InterPro" id="IPR017853">
    <property type="entry name" value="GH"/>
</dbReference>
<sequence length="416" mass="46697">MNCRSSLSGLLGLWVGFVSTISFADDLQAIPLKSKIANVQPMTGIVLWTANEETRTAPIQLEFSYLSYDQIVGEQGEYHWAPVEKILDAVAGRKHQAVLRWHDTYVGKPTGVPAYIKSLPDYRETVANSEKKRTGFPDWSHPELRRFVLEFFGRFAEKYDHDPRLAFVQVGFGLWSEYHIYDGPMKLGKTFPSVEFQREFAERLNEGFHQTPWMISVDAAGDHAPFAADKKLLALPFGVFDDSFNHARHGQENEPNWNRLGRDRWKVAPAGGEFSFFDPRDQKAALSPAGPHGVAFPQQAAKFHVSFIIGDDQPRFQNPERIREAGLACGYRFRVTQFVASASRAVVTIQNTGIAPIYHDAFPAVNGVRSQDSLRGLLPTQSRTFQVTAGGGAPILTIESDRLVRGQRIEFDADLR</sequence>
<dbReference type="AlphaFoldDB" id="L0DN14"/>
<dbReference type="Gene3D" id="3.20.20.80">
    <property type="entry name" value="Glycosidases"/>
    <property type="match status" value="1"/>
</dbReference>
<reference evidence="1 2" key="1">
    <citation type="submission" date="2012-02" db="EMBL/GenBank/DDBJ databases">
        <title>Complete sequence of chromosome of Singulisphaera acidiphila DSM 18658.</title>
        <authorList>
            <consortium name="US DOE Joint Genome Institute (JGI-PGF)"/>
            <person name="Lucas S."/>
            <person name="Copeland A."/>
            <person name="Lapidus A."/>
            <person name="Glavina del Rio T."/>
            <person name="Dalin E."/>
            <person name="Tice H."/>
            <person name="Bruce D."/>
            <person name="Goodwin L."/>
            <person name="Pitluck S."/>
            <person name="Peters L."/>
            <person name="Ovchinnikova G."/>
            <person name="Chertkov O."/>
            <person name="Kyrpides N."/>
            <person name="Mavromatis K."/>
            <person name="Ivanova N."/>
            <person name="Brettin T."/>
            <person name="Detter J.C."/>
            <person name="Han C."/>
            <person name="Larimer F."/>
            <person name="Land M."/>
            <person name="Hauser L."/>
            <person name="Markowitz V."/>
            <person name="Cheng J.-F."/>
            <person name="Hugenholtz P."/>
            <person name="Woyke T."/>
            <person name="Wu D."/>
            <person name="Tindall B."/>
            <person name="Pomrenke H."/>
            <person name="Brambilla E."/>
            <person name="Klenk H.-P."/>
            <person name="Eisen J.A."/>
        </authorList>
    </citation>
    <scope>NUCLEOTIDE SEQUENCE [LARGE SCALE GENOMIC DNA]</scope>
    <source>
        <strain evidence="2">ATCC BAA-1392 / DSM 18658 / VKM B-2454 / MOB10</strain>
    </source>
</reference>
<dbReference type="HOGENOM" id="CLU_039601_0_0_0"/>
<name>L0DN14_SINAD</name>
<evidence type="ECO:0008006" key="3">
    <source>
        <dbReference type="Google" id="ProtNLM"/>
    </source>
</evidence>
<accession>L0DN14</accession>
<proteinExistence type="predicted"/>
<dbReference type="Proteomes" id="UP000010798">
    <property type="component" value="Chromosome"/>
</dbReference>
<evidence type="ECO:0000313" key="1">
    <source>
        <dbReference type="EMBL" id="AGA30769.1"/>
    </source>
</evidence>
<dbReference type="EMBL" id="CP003364">
    <property type="protein sequence ID" value="AGA30769.1"/>
    <property type="molecule type" value="Genomic_DNA"/>
</dbReference>
<keyword evidence="2" id="KW-1185">Reference proteome</keyword>
<dbReference type="SUPFAM" id="SSF51445">
    <property type="entry name" value="(Trans)glycosidases"/>
    <property type="match status" value="1"/>
</dbReference>
<dbReference type="STRING" id="886293.Sinac_6695"/>
<organism evidence="1 2">
    <name type="scientific">Singulisphaera acidiphila (strain ATCC BAA-1392 / DSM 18658 / VKM B-2454 / MOB10)</name>
    <dbReference type="NCBI Taxonomy" id="886293"/>
    <lineage>
        <taxon>Bacteria</taxon>
        <taxon>Pseudomonadati</taxon>
        <taxon>Planctomycetota</taxon>
        <taxon>Planctomycetia</taxon>
        <taxon>Isosphaerales</taxon>
        <taxon>Isosphaeraceae</taxon>
        <taxon>Singulisphaera</taxon>
    </lineage>
</organism>
<dbReference type="eggNOG" id="ENOG502ZAFI">
    <property type="taxonomic scope" value="Bacteria"/>
</dbReference>
<evidence type="ECO:0000313" key="2">
    <source>
        <dbReference type="Proteomes" id="UP000010798"/>
    </source>
</evidence>
<protein>
    <recommendedName>
        <fullName evidence="3">DUF4832 domain-containing protein</fullName>
    </recommendedName>
</protein>
<dbReference type="KEGG" id="saci:Sinac_6695"/>
<dbReference type="OrthoDB" id="9761426at2"/>